<accession>A0A674JBQ1</accession>
<dbReference type="Proteomes" id="UP000472274">
    <property type="component" value="Unplaced"/>
</dbReference>
<dbReference type="InParanoid" id="A0A674JBQ1"/>
<dbReference type="InterPro" id="IPR003599">
    <property type="entry name" value="Ig_sub"/>
</dbReference>
<feature type="region of interest" description="Disordered" evidence="4">
    <location>
        <begin position="181"/>
        <end position="202"/>
    </location>
</feature>
<dbReference type="FunFam" id="2.60.40.10:FF:000049">
    <property type="entry name" value="Leukocyte immunoglobulin-like receptor subfamily B member 1"/>
    <property type="match status" value="1"/>
</dbReference>
<dbReference type="InterPro" id="IPR036179">
    <property type="entry name" value="Ig-like_dom_sf"/>
</dbReference>
<keyword evidence="3" id="KW-0393">Immunoglobulin domain</keyword>
<dbReference type="InterPro" id="IPR050412">
    <property type="entry name" value="Ig-like_Receptors_ImmuneReg"/>
</dbReference>
<protein>
    <recommendedName>
        <fullName evidence="5">Ig-like domain-containing protein</fullName>
    </recommendedName>
</protein>
<dbReference type="Gene3D" id="2.60.40.10">
    <property type="entry name" value="Immunoglobulins"/>
    <property type="match status" value="1"/>
</dbReference>
<reference evidence="6" key="1">
    <citation type="submission" date="2025-08" db="UniProtKB">
        <authorList>
            <consortium name="Ensembl"/>
        </authorList>
    </citation>
    <scope>IDENTIFICATION</scope>
</reference>
<evidence type="ECO:0000256" key="2">
    <source>
        <dbReference type="ARBA" id="ARBA00023157"/>
    </source>
</evidence>
<evidence type="ECO:0000313" key="6">
    <source>
        <dbReference type="Ensembl" id="ENSTMTP00000019291.1"/>
    </source>
</evidence>
<dbReference type="GO" id="GO:0002764">
    <property type="term" value="P:immune response-regulating signaling pathway"/>
    <property type="evidence" value="ECO:0007669"/>
    <property type="project" value="TreeGrafter"/>
</dbReference>
<dbReference type="AlphaFoldDB" id="A0A674JBQ1"/>
<organism evidence="6 7">
    <name type="scientific">Terrapene triunguis</name>
    <name type="common">Three-toed box turtle</name>
    <dbReference type="NCBI Taxonomy" id="2587831"/>
    <lineage>
        <taxon>Eukaryota</taxon>
        <taxon>Metazoa</taxon>
        <taxon>Chordata</taxon>
        <taxon>Craniata</taxon>
        <taxon>Vertebrata</taxon>
        <taxon>Euteleostomi</taxon>
        <taxon>Archelosauria</taxon>
        <taxon>Testudinata</taxon>
        <taxon>Testudines</taxon>
        <taxon>Cryptodira</taxon>
        <taxon>Durocryptodira</taxon>
        <taxon>Testudinoidea</taxon>
        <taxon>Emydidae</taxon>
        <taxon>Terrapene</taxon>
    </lineage>
</organism>
<dbReference type="PANTHER" id="PTHR11738:SF186">
    <property type="entry name" value="OSTEOCLAST-ASSOCIATED IMMUNOGLOBULIN-LIKE RECEPTOR"/>
    <property type="match status" value="1"/>
</dbReference>
<keyword evidence="1" id="KW-0732">Signal</keyword>
<evidence type="ECO:0000256" key="1">
    <source>
        <dbReference type="ARBA" id="ARBA00022729"/>
    </source>
</evidence>
<evidence type="ECO:0000256" key="4">
    <source>
        <dbReference type="SAM" id="MobiDB-lite"/>
    </source>
</evidence>
<feature type="domain" description="Ig-like" evidence="5">
    <location>
        <begin position="15"/>
        <end position="105"/>
    </location>
</feature>
<reference evidence="6" key="2">
    <citation type="submission" date="2025-09" db="UniProtKB">
        <authorList>
            <consortium name="Ensembl"/>
        </authorList>
    </citation>
    <scope>IDENTIFICATION</scope>
</reference>
<dbReference type="PROSITE" id="PS50835">
    <property type="entry name" value="IG_LIKE"/>
    <property type="match status" value="1"/>
</dbReference>
<dbReference type="InterPro" id="IPR007110">
    <property type="entry name" value="Ig-like_dom"/>
</dbReference>
<feature type="compositionally biased region" description="Low complexity" evidence="4">
    <location>
        <begin position="188"/>
        <end position="202"/>
    </location>
</feature>
<evidence type="ECO:0000256" key="3">
    <source>
        <dbReference type="ARBA" id="ARBA00023319"/>
    </source>
</evidence>
<proteinExistence type="predicted"/>
<dbReference type="SUPFAM" id="SSF48726">
    <property type="entry name" value="Immunoglobulin"/>
    <property type="match status" value="1"/>
</dbReference>
<dbReference type="PANTHER" id="PTHR11738">
    <property type="entry name" value="MHC CLASS I NK CELL RECEPTOR"/>
    <property type="match status" value="1"/>
</dbReference>
<evidence type="ECO:0000259" key="5">
    <source>
        <dbReference type="PROSITE" id="PS50835"/>
    </source>
</evidence>
<dbReference type="Ensembl" id="ENSTMTT00000019972.1">
    <property type="protein sequence ID" value="ENSTMTP00000019291.1"/>
    <property type="gene ID" value="ENSTMTG00000014160.1"/>
</dbReference>
<name>A0A674JBQ1_9SAUR</name>
<dbReference type="Pfam" id="PF13895">
    <property type="entry name" value="Ig_2"/>
    <property type="match status" value="1"/>
</dbReference>
<dbReference type="InterPro" id="IPR013783">
    <property type="entry name" value="Ig-like_fold"/>
</dbReference>
<sequence>MACLLLPAELSYPKPNISLRPSVGVALGGAVTVRCECRCPGARVLLYKAGAVGVWRARDSAGDVVEFSIRNVSQRDAGSYSCQYSTKWDPPVWSEPSDPVELVITGEGPGSASLLPAPHPARPSRGGGGALHLWDTQSQTLLNAELWDGGGAIAESLFQPLPPPPWTLVLFPQGELTRPSLARRRLPPARAARGLGLPTLQD</sequence>
<dbReference type="GeneTree" id="ENSGT01150000286974"/>
<dbReference type="SMART" id="SM00409">
    <property type="entry name" value="IG"/>
    <property type="match status" value="1"/>
</dbReference>
<evidence type="ECO:0000313" key="7">
    <source>
        <dbReference type="Proteomes" id="UP000472274"/>
    </source>
</evidence>
<keyword evidence="2" id="KW-1015">Disulfide bond</keyword>
<keyword evidence="7" id="KW-1185">Reference proteome</keyword>